<dbReference type="EMBL" id="CP000490">
    <property type="protein sequence ID" value="ABL71330.1"/>
    <property type="molecule type" value="Genomic_DNA"/>
</dbReference>
<proteinExistence type="predicted"/>
<keyword evidence="1" id="KW-0812">Transmembrane</keyword>
<evidence type="ECO:0000259" key="2">
    <source>
        <dbReference type="Pfam" id="PF07331"/>
    </source>
</evidence>
<feature type="transmembrane region" description="Helical" evidence="1">
    <location>
        <begin position="16"/>
        <end position="37"/>
    </location>
</feature>
<gene>
    <name evidence="3" type="ordered locus">Pden_3250</name>
</gene>
<dbReference type="Pfam" id="PF07331">
    <property type="entry name" value="TctB"/>
    <property type="match status" value="1"/>
</dbReference>
<dbReference type="AlphaFoldDB" id="A1B736"/>
<evidence type="ECO:0000313" key="3">
    <source>
        <dbReference type="EMBL" id="ABL71330.1"/>
    </source>
</evidence>
<dbReference type="KEGG" id="pde:Pden_3250"/>
<dbReference type="Proteomes" id="UP000000361">
    <property type="component" value="Chromosome 2"/>
</dbReference>
<evidence type="ECO:0000313" key="4">
    <source>
        <dbReference type="Proteomes" id="UP000000361"/>
    </source>
</evidence>
<feature type="transmembrane region" description="Helical" evidence="1">
    <location>
        <begin position="90"/>
        <end position="115"/>
    </location>
</feature>
<organism evidence="3 4">
    <name type="scientific">Paracoccus denitrificans (strain Pd 1222)</name>
    <dbReference type="NCBI Taxonomy" id="318586"/>
    <lineage>
        <taxon>Bacteria</taxon>
        <taxon>Pseudomonadati</taxon>
        <taxon>Pseudomonadota</taxon>
        <taxon>Alphaproteobacteria</taxon>
        <taxon>Rhodobacterales</taxon>
        <taxon>Paracoccaceae</taxon>
        <taxon>Paracoccus</taxon>
    </lineage>
</organism>
<sequence>MPPGDINVLSKDYKDVLGGGLLFATGAYALGVALFDLPIGPLGRMGPGMFPALAGGVVTTLGLGITLSALQRRGTPARVGLRSTVCLLGAILLFSLLIPRFGLVPAVMVASLTAIHASDALRLPGKLLLAAGLALIAVLLFGYGFQLQVPLFDCCPRREKSRGRR</sequence>
<evidence type="ECO:0000256" key="1">
    <source>
        <dbReference type="SAM" id="Phobius"/>
    </source>
</evidence>
<reference evidence="4" key="1">
    <citation type="submission" date="2006-12" db="EMBL/GenBank/DDBJ databases">
        <title>Complete sequence of chromosome 2 of Paracoccus denitrificans PD1222.</title>
        <authorList>
            <person name="Copeland A."/>
            <person name="Lucas S."/>
            <person name="Lapidus A."/>
            <person name="Barry K."/>
            <person name="Detter J.C."/>
            <person name="Glavina del Rio T."/>
            <person name="Hammon N."/>
            <person name="Israni S."/>
            <person name="Dalin E."/>
            <person name="Tice H."/>
            <person name="Pitluck S."/>
            <person name="Munk A.C."/>
            <person name="Brettin T."/>
            <person name="Bruce D."/>
            <person name="Han C."/>
            <person name="Tapia R."/>
            <person name="Gilna P."/>
            <person name="Schmutz J."/>
            <person name="Larimer F."/>
            <person name="Land M."/>
            <person name="Hauser L."/>
            <person name="Kyrpides N."/>
            <person name="Lykidis A."/>
            <person name="Spiro S."/>
            <person name="Richardson D.J."/>
            <person name="Moir J.W.B."/>
            <person name="Ferguson S.J."/>
            <person name="van Spanning R.J.M."/>
            <person name="Richardson P."/>
        </authorList>
    </citation>
    <scope>NUCLEOTIDE SEQUENCE [LARGE SCALE GENOMIC DNA]</scope>
    <source>
        <strain evidence="4">Pd 1222</strain>
    </source>
</reference>
<keyword evidence="1" id="KW-0472">Membrane</keyword>
<keyword evidence="1" id="KW-1133">Transmembrane helix</keyword>
<feature type="transmembrane region" description="Helical" evidence="1">
    <location>
        <begin position="127"/>
        <end position="145"/>
    </location>
</feature>
<keyword evidence="4" id="KW-1185">Reference proteome</keyword>
<dbReference type="STRING" id="318586.Pden_3250"/>
<accession>A1B736</accession>
<feature type="transmembrane region" description="Helical" evidence="1">
    <location>
        <begin position="49"/>
        <end position="70"/>
    </location>
</feature>
<protein>
    <recommendedName>
        <fullName evidence="2">DUF1468 domain-containing protein</fullName>
    </recommendedName>
</protein>
<dbReference type="HOGENOM" id="CLU_108885_2_0_5"/>
<dbReference type="InterPro" id="IPR009936">
    <property type="entry name" value="DUF1468"/>
</dbReference>
<name>A1B736_PARDP</name>
<dbReference type="EnsemblBacteria" id="ABL71330">
    <property type="protein sequence ID" value="ABL71330"/>
    <property type="gene ID" value="Pden_3250"/>
</dbReference>
<feature type="domain" description="DUF1468" evidence="2">
    <location>
        <begin position="18"/>
        <end position="150"/>
    </location>
</feature>